<dbReference type="EMBL" id="BJXN01000010">
    <property type="protein sequence ID" value="GEM90194.1"/>
    <property type="molecule type" value="Genomic_DNA"/>
</dbReference>
<dbReference type="Pfam" id="PF02737">
    <property type="entry name" value="3HCDH_N"/>
    <property type="match status" value="1"/>
</dbReference>
<comment type="pathway">
    <text evidence="1">Lipid metabolism; fatty acid beta-oxidation.</text>
</comment>
<dbReference type="GO" id="GO:0070403">
    <property type="term" value="F:NAD+ binding"/>
    <property type="evidence" value="ECO:0007669"/>
    <property type="project" value="InterPro"/>
</dbReference>
<dbReference type="OrthoDB" id="9815331at2"/>
<accession>A0A511RKJ2</accession>
<dbReference type="InterPro" id="IPR008927">
    <property type="entry name" value="6-PGluconate_DH-like_C_sf"/>
</dbReference>
<dbReference type="SUPFAM" id="SSF48179">
    <property type="entry name" value="6-phosphogluconate dehydrogenase C-terminal domain-like"/>
    <property type="match status" value="2"/>
</dbReference>
<keyword evidence="3" id="KW-0442">Lipid degradation</keyword>
<organism evidence="10 11">
    <name type="scientific">Oceanithermus desulfurans NBRC 100063</name>
    <dbReference type="NCBI Taxonomy" id="1227550"/>
    <lineage>
        <taxon>Bacteria</taxon>
        <taxon>Thermotogati</taxon>
        <taxon>Deinococcota</taxon>
        <taxon>Deinococci</taxon>
        <taxon>Thermales</taxon>
        <taxon>Thermaceae</taxon>
        <taxon>Oceanithermus</taxon>
    </lineage>
</organism>
<dbReference type="Gene3D" id="3.40.50.720">
    <property type="entry name" value="NAD(P)-binding Rossmann-like Domain"/>
    <property type="match status" value="1"/>
</dbReference>
<evidence type="ECO:0000256" key="4">
    <source>
        <dbReference type="ARBA" id="ARBA00023002"/>
    </source>
</evidence>
<dbReference type="InterPro" id="IPR006108">
    <property type="entry name" value="3HC_DH_C"/>
</dbReference>
<name>A0A511RKJ2_9DEIN</name>
<sequence>MRIKKVGVVGAGTMGSGIAALLASAGVPVVLLDIPGKDDPLEFVKRGLERAKKARPAAFMRKDRAALITIGNTRDDLKLLADADWVIEAIIEKLEPKQELYARLEEVLPEHAIVSSNTSGIPMKALLEGRSEAFKKRFLGTHFFNPPRYLHLLEIIPTPHTDPAVLETIENFGDRILGKGLVRAKDVPGFIANRLGVYGMLQAVALMEKHDLTIDEVDALTGPLIGRPKSAIFRTADLTGLDVLKMVAEELARTTGEDFALPAWVEKIIEGGCLGDKTKCGFYKKEGKEIYTLDWKTLEYKPREKPKIPGVDEARQLSLPKRIAAVLDLPGKYGAFLRDLFAIGSHYTLAKTPEIAYDLVSVDRALKWGFGWRMGPFEQMDAVGLDKTAELIAAAGLEKPELLEKAEGTFYKKEGAARRMLALEGGYVPVPELPGVIEIQGLKDAGKVVKESKDAGLYDLGDGVLLLEFRTKMGALGEGIFKMLDYGMKYIEQNDLAGLVIGREDERAFSAGANLALILMLAQEGEWDELEMAVKLFQKSTMRLREAPFPVVVAPFGLTLGGGCEMTLHADRVQAAAESYIGLVEVGVGLIPAGGGTKELLFRFTEDLAPYTGAMGAEADPFAAVKRAFEVIAMAKTSTSALEAFEIGYLQKGDRISMNKDRLLADAKQRVLDLAPDYVSPARGKITALGKEALGNLKYAVWSFREAGQITDHEVRIASELAYVLSGGDGPRREVSEWDILDLEREAFLKLLGTRKTQERIAHTLKTGKTLRN</sequence>
<dbReference type="InterPro" id="IPR001753">
    <property type="entry name" value="Enoyl-CoA_hydra/iso"/>
</dbReference>
<keyword evidence="2" id="KW-0276">Fatty acid metabolism</keyword>
<comment type="caution">
    <text evidence="10">The sequence shown here is derived from an EMBL/GenBank/DDBJ whole genome shotgun (WGS) entry which is preliminary data.</text>
</comment>
<dbReference type="UniPathway" id="UPA00659"/>
<dbReference type="GO" id="GO:0003857">
    <property type="term" value="F:(3S)-3-hydroxyacyl-CoA dehydrogenase (NAD+) activity"/>
    <property type="evidence" value="ECO:0007669"/>
    <property type="project" value="UniProtKB-EC"/>
</dbReference>
<evidence type="ECO:0000256" key="2">
    <source>
        <dbReference type="ARBA" id="ARBA00022832"/>
    </source>
</evidence>
<evidence type="ECO:0000256" key="1">
    <source>
        <dbReference type="ARBA" id="ARBA00005005"/>
    </source>
</evidence>
<feature type="domain" description="3-hydroxyacyl-CoA dehydrogenase C-terminal" evidence="8">
    <location>
        <begin position="189"/>
        <end position="284"/>
    </location>
</feature>
<evidence type="ECO:0000259" key="9">
    <source>
        <dbReference type="Pfam" id="PF02737"/>
    </source>
</evidence>
<keyword evidence="6" id="KW-0443">Lipid metabolism</keyword>
<dbReference type="GO" id="GO:0006635">
    <property type="term" value="P:fatty acid beta-oxidation"/>
    <property type="evidence" value="ECO:0007669"/>
    <property type="project" value="UniProtKB-UniPathway"/>
</dbReference>
<protein>
    <submittedName>
        <fullName evidence="10">3-hydroxyacyl-CoA dehydrogenase</fullName>
    </submittedName>
</protein>
<dbReference type="CDD" id="cd06558">
    <property type="entry name" value="crotonase-like"/>
    <property type="match status" value="1"/>
</dbReference>
<dbReference type="InterPro" id="IPR006176">
    <property type="entry name" value="3-OHacyl-CoA_DH_NAD-bd"/>
</dbReference>
<dbReference type="AlphaFoldDB" id="A0A511RKJ2"/>
<evidence type="ECO:0000256" key="7">
    <source>
        <dbReference type="ARBA" id="ARBA00049556"/>
    </source>
</evidence>
<dbReference type="Pfam" id="PF00725">
    <property type="entry name" value="3HCDH"/>
    <property type="match status" value="2"/>
</dbReference>
<evidence type="ECO:0000313" key="11">
    <source>
        <dbReference type="Proteomes" id="UP000321827"/>
    </source>
</evidence>
<evidence type="ECO:0000256" key="3">
    <source>
        <dbReference type="ARBA" id="ARBA00022963"/>
    </source>
</evidence>
<keyword evidence="5" id="KW-0520">NAD</keyword>
<evidence type="ECO:0000259" key="8">
    <source>
        <dbReference type="Pfam" id="PF00725"/>
    </source>
</evidence>
<dbReference type="Gene3D" id="3.90.226.10">
    <property type="entry name" value="2-enoyl-CoA Hydratase, Chain A, domain 1"/>
    <property type="match status" value="1"/>
</dbReference>
<comment type="catalytic activity">
    <reaction evidence="7">
        <text>a (3S)-3-hydroxyacyl-CoA + NAD(+) = a 3-oxoacyl-CoA + NADH + H(+)</text>
        <dbReference type="Rhea" id="RHEA:22432"/>
        <dbReference type="ChEBI" id="CHEBI:15378"/>
        <dbReference type="ChEBI" id="CHEBI:57318"/>
        <dbReference type="ChEBI" id="CHEBI:57540"/>
        <dbReference type="ChEBI" id="CHEBI:57945"/>
        <dbReference type="ChEBI" id="CHEBI:90726"/>
        <dbReference type="EC" id="1.1.1.35"/>
    </reaction>
</comment>
<feature type="domain" description="3-hydroxyacyl-CoA dehydrogenase NAD binding" evidence="9">
    <location>
        <begin position="5"/>
        <end position="186"/>
    </location>
</feature>
<dbReference type="Proteomes" id="UP000321827">
    <property type="component" value="Unassembled WGS sequence"/>
</dbReference>
<evidence type="ECO:0000256" key="6">
    <source>
        <dbReference type="ARBA" id="ARBA00023098"/>
    </source>
</evidence>
<keyword evidence="4" id="KW-0560">Oxidoreductase</keyword>
<proteinExistence type="predicted"/>
<feature type="domain" description="3-hydroxyacyl-CoA dehydrogenase C-terminal" evidence="8">
    <location>
        <begin position="358"/>
        <end position="392"/>
    </location>
</feature>
<dbReference type="RefSeq" id="WP_147147720.1">
    <property type="nucleotide sequence ID" value="NZ_BJXN01000010.1"/>
</dbReference>
<gene>
    <name evidence="10" type="ORF">ODE01S_16280</name>
</gene>
<evidence type="ECO:0000313" key="10">
    <source>
        <dbReference type="EMBL" id="GEM90194.1"/>
    </source>
</evidence>
<dbReference type="PANTHER" id="PTHR48075">
    <property type="entry name" value="3-HYDROXYACYL-COA DEHYDROGENASE FAMILY PROTEIN"/>
    <property type="match status" value="1"/>
</dbReference>
<dbReference type="Pfam" id="PF00378">
    <property type="entry name" value="ECH_1"/>
    <property type="match status" value="1"/>
</dbReference>
<dbReference type="SUPFAM" id="SSF51735">
    <property type="entry name" value="NAD(P)-binding Rossmann-fold domains"/>
    <property type="match status" value="1"/>
</dbReference>
<evidence type="ECO:0000256" key="5">
    <source>
        <dbReference type="ARBA" id="ARBA00023027"/>
    </source>
</evidence>
<dbReference type="PANTHER" id="PTHR48075:SF7">
    <property type="entry name" value="3-HYDROXYACYL-COA DEHYDROGENASE-RELATED"/>
    <property type="match status" value="1"/>
</dbReference>
<dbReference type="Gene3D" id="1.10.1040.50">
    <property type="match status" value="1"/>
</dbReference>
<dbReference type="SUPFAM" id="SSF52096">
    <property type="entry name" value="ClpP/crotonase"/>
    <property type="match status" value="1"/>
</dbReference>
<dbReference type="InterPro" id="IPR029045">
    <property type="entry name" value="ClpP/crotonase-like_dom_sf"/>
</dbReference>
<reference evidence="10 11" key="1">
    <citation type="submission" date="2019-07" db="EMBL/GenBank/DDBJ databases">
        <title>Whole genome shotgun sequence of Oceanithermus desulfurans NBRC 100063.</title>
        <authorList>
            <person name="Hosoyama A."/>
            <person name="Uohara A."/>
            <person name="Ohji S."/>
            <person name="Ichikawa N."/>
        </authorList>
    </citation>
    <scope>NUCLEOTIDE SEQUENCE [LARGE SCALE GENOMIC DNA]</scope>
    <source>
        <strain evidence="10 11">NBRC 100063</strain>
    </source>
</reference>
<dbReference type="InterPro" id="IPR036291">
    <property type="entry name" value="NAD(P)-bd_dom_sf"/>
</dbReference>